<feature type="transmembrane region" description="Helical" evidence="1">
    <location>
        <begin position="70"/>
        <end position="91"/>
    </location>
</feature>
<organism evidence="3 4">
    <name type="scientific">Halospeciosus flavus</name>
    <dbReference type="NCBI Taxonomy" id="3032283"/>
    <lineage>
        <taxon>Archaea</taxon>
        <taxon>Methanobacteriati</taxon>
        <taxon>Methanobacteriota</taxon>
        <taxon>Stenosarchaea group</taxon>
        <taxon>Halobacteria</taxon>
        <taxon>Halobacteriales</taxon>
        <taxon>Halobacteriaceae</taxon>
        <taxon>Halospeciosus</taxon>
    </lineage>
</organism>
<dbReference type="RefSeq" id="WP_382268670.1">
    <property type="nucleotide sequence ID" value="NZ_JBHTAR010000011.1"/>
</dbReference>
<dbReference type="Pfam" id="PF04892">
    <property type="entry name" value="VanZ"/>
    <property type="match status" value="1"/>
</dbReference>
<feature type="domain" description="VanZ-like" evidence="2">
    <location>
        <begin position="42"/>
        <end position="116"/>
    </location>
</feature>
<accession>A0ABD5Z841</accession>
<dbReference type="NCBIfam" id="NF037970">
    <property type="entry name" value="vanZ_1"/>
    <property type="match status" value="1"/>
</dbReference>
<feature type="transmembrane region" description="Helical" evidence="1">
    <location>
        <begin position="97"/>
        <end position="118"/>
    </location>
</feature>
<dbReference type="PANTHER" id="PTHR28008">
    <property type="entry name" value="DOMAIN PROTEIN, PUTATIVE (AFU_ORTHOLOGUE AFUA_3G10980)-RELATED"/>
    <property type="match status" value="1"/>
</dbReference>
<evidence type="ECO:0000313" key="3">
    <source>
        <dbReference type="EMBL" id="MFC7201405.1"/>
    </source>
</evidence>
<reference evidence="3 4" key="1">
    <citation type="journal article" date="2019" name="Int. J. Syst. Evol. Microbiol.">
        <title>The Global Catalogue of Microorganisms (GCM) 10K type strain sequencing project: providing services to taxonomists for standard genome sequencing and annotation.</title>
        <authorList>
            <consortium name="The Broad Institute Genomics Platform"/>
            <consortium name="The Broad Institute Genome Sequencing Center for Infectious Disease"/>
            <person name="Wu L."/>
            <person name="Ma J."/>
        </authorList>
    </citation>
    <scope>NUCLEOTIDE SEQUENCE [LARGE SCALE GENOMIC DNA]</scope>
    <source>
        <strain evidence="3 4">XZGYJ-43</strain>
    </source>
</reference>
<evidence type="ECO:0000313" key="4">
    <source>
        <dbReference type="Proteomes" id="UP001596447"/>
    </source>
</evidence>
<dbReference type="PANTHER" id="PTHR28008:SF1">
    <property type="entry name" value="DOMAIN PROTEIN, PUTATIVE (AFU_ORTHOLOGUE AFUA_3G10980)-RELATED"/>
    <property type="match status" value="1"/>
</dbReference>
<evidence type="ECO:0000259" key="2">
    <source>
        <dbReference type="Pfam" id="PF04892"/>
    </source>
</evidence>
<keyword evidence="1" id="KW-1133">Transmembrane helix</keyword>
<keyword evidence="4" id="KW-1185">Reference proteome</keyword>
<feature type="transmembrane region" description="Helical" evidence="1">
    <location>
        <begin position="45"/>
        <end position="63"/>
    </location>
</feature>
<comment type="caution">
    <text evidence="3">The sequence shown here is derived from an EMBL/GenBank/DDBJ whole genome shotgun (WGS) entry which is preliminary data.</text>
</comment>
<keyword evidence="1" id="KW-0472">Membrane</keyword>
<dbReference type="AlphaFoldDB" id="A0ABD5Z841"/>
<dbReference type="Proteomes" id="UP001596447">
    <property type="component" value="Unassembled WGS sequence"/>
</dbReference>
<proteinExistence type="predicted"/>
<dbReference type="InterPro" id="IPR006976">
    <property type="entry name" value="VanZ-like"/>
</dbReference>
<gene>
    <name evidence="3" type="ORF">ACFQJ9_18690</name>
</gene>
<protein>
    <submittedName>
        <fullName evidence="3">VanZ family protein</fullName>
    </submittedName>
</protein>
<evidence type="ECO:0000256" key="1">
    <source>
        <dbReference type="SAM" id="Phobius"/>
    </source>
</evidence>
<sequence>MTRRGVRRWIPTIVVAVVVFVLSAVQVGGAGSTSGSLGLVGLDKWLHAVGYAGLSFLVAAAFGRRGWRSLTAVVALVVVFGGAIELVQGALPWRSASVLDLLADAVGALVGVAAYRGWRAVRGRVRPV</sequence>
<dbReference type="EMBL" id="JBHTAR010000011">
    <property type="protein sequence ID" value="MFC7201405.1"/>
    <property type="molecule type" value="Genomic_DNA"/>
</dbReference>
<name>A0ABD5Z841_9EURY</name>
<keyword evidence="1" id="KW-0812">Transmembrane</keyword>